<comment type="caution">
    <text evidence="1">The sequence shown here is derived from an EMBL/GenBank/DDBJ whole genome shotgun (WGS) entry which is preliminary data.</text>
</comment>
<dbReference type="EMBL" id="BAAFSF010000001">
    <property type="protein sequence ID" value="GAB1251014.1"/>
    <property type="molecule type" value="Genomic_DNA"/>
</dbReference>
<evidence type="ECO:0000313" key="1">
    <source>
        <dbReference type="EMBL" id="GAB1251014.1"/>
    </source>
</evidence>
<proteinExistence type="predicted"/>
<organism evidence="1 2">
    <name type="scientific">Porphyromonas miyakawae</name>
    <dbReference type="NCBI Taxonomy" id="3137470"/>
    <lineage>
        <taxon>Bacteria</taxon>
        <taxon>Pseudomonadati</taxon>
        <taxon>Bacteroidota</taxon>
        <taxon>Bacteroidia</taxon>
        <taxon>Bacteroidales</taxon>
        <taxon>Porphyromonadaceae</taxon>
        <taxon>Porphyromonas</taxon>
    </lineage>
</organism>
<reference evidence="1 2" key="1">
    <citation type="journal article" date="2025" name="Int. J. Syst. Evol. Microbiol.">
        <title>Desulfovibrio falkowii sp. nov., Porphyromonas miyakawae sp. nov., Mediterraneibacter flintii sp. nov. and Owariibacterium komagatae gen. nov., sp. nov., isolated from human faeces.</title>
        <authorList>
            <person name="Hamaguchi T."/>
            <person name="Ohara M."/>
            <person name="Hisatomi A."/>
            <person name="Sekiguchi K."/>
            <person name="Takeda J.I."/>
            <person name="Ueyama J."/>
            <person name="Ito M."/>
            <person name="Nishiwaki H."/>
            <person name="Ogi T."/>
            <person name="Hirayama M."/>
            <person name="Ohkuma M."/>
            <person name="Sakamoto M."/>
            <person name="Ohno K."/>
        </authorList>
    </citation>
    <scope>NUCLEOTIDE SEQUENCE [LARGE SCALE GENOMIC DNA]</scope>
    <source>
        <strain evidence="1 2">13CB11C</strain>
    </source>
</reference>
<keyword evidence="2" id="KW-1185">Reference proteome</keyword>
<accession>A0ABQ0DZX5</accession>
<evidence type="ECO:0008006" key="3">
    <source>
        <dbReference type="Google" id="ProtNLM"/>
    </source>
</evidence>
<gene>
    <name evidence="1" type="ORF">Tsumi_01180</name>
</gene>
<evidence type="ECO:0000313" key="2">
    <source>
        <dbReference type="Proteomes" id="UP001628220"/>
    </source>
</evidence>
<sequence length="76" mass="8569">MWGTYGRTIAQFSCKLSYDPKLWNARESRLNGKSREAETTNGKLEHLLLSAQSAYQALCERGIVFTATDIKDVATR</sequence>
<protein>
    <recommendedName>
        <fullName evidence="3">Integrase</fullName>
    </recommendedName>
</protein>
<dbReference type="Proteomes" id="UP001628220">
    <property type="component" value="Unassembled WGS sequence"/>
</dbReference>
<name>A0ABQ0DZX5_9PORP</name>